<organism evidence="1 2">
    <name type="scientific">Nesidiocoris tenuis</name>
    <dbReference type="NCBI Taxonomy" id="355587"/>
    <lineage>
        <taxon>Eukaryota</taxon>
        <taxon>Metazoa</taxon>
        <taxon>Ecdysozoa</taxon>
        <taxon>Arthropoda</taxon>
        <taxon>Hexapoda</taxon>
        <taxon>Insecta</taxon>
        <taxon>Pterygota</taxon>
        <taxon>Neoptera</taxon>
        <taxon>Paraneoptera</taxon>
        <taxon>Hemiptera</taxon>
        <taxon>Heteroptera</taxon>
        <taxon>Panheteroptera</taxon>
        <taxon>Cimicomorpha</taxon>
        <taxon>Miridae</taxon>
        <taxon>Dicyphina</taxon>
        <taxon>Nesidiocoris</taxon>
    </lineage>
</organism>
<gene>
    <name evidence="1" type="ORF">NTEN_LOCUS1165</name>
</gene>
<sequence>MKNVKQKTLLKSQIIYPKHVATVRTSGLRERHHRGEVYPKILGYWMDKFINKSDLNYMMQIL</sequence>
<accession>A0A6H5FWS7</accession>
<proteinExistence type="predicted"/>
<dbReference type="Proteomes" id="UP000479000">
    <property type="component" value="Unassembled WGS sequence"/>
</dbReference>
<dbReference type="AlphaFoldDB" id="A0A6H5FWS7"/>
<protein>
    <submittedName>
        <fullName evidence="1">Uncharacterized protein</fullName>
    </submittedName>
</protein>
<dbReference type="EMBL" id="CADCXU010001956">
    <property type="protein sequence ID" value="CAA9994349.1"/>
    <property type="molecule type" value="Genomic_DNA"/>
</dbReference>
<evidence type="ECO:0000313" key="2">
    <source>
        <dbReference type="Proteomes" id="UP000479000"/>
    </source>
</evidence>
<reference evidence="1 2" key="1">
    <citation type="submission" date="2020-02" db="EMBL/GenBank/DDBJ databases">
        <authorList>
            <person name="Ferguson B K."/>
        </authorList>
    </citation>
    <scope>NUCLEOTIDE SEQUENCE [LARGE SCALE GENOMIC DNA]</scope>
</reference>
<keyword evidence="2" id="KW-1185">Reference proteome</keyword>
<evidence type="ECO:0000313" key="1">
    <source>
        <dbReference type="EMBL" id="CAA9994349.1"/>
    </source>
</evidence>
<name>A0A6H5FWS7_9HEMI</name>